<dbReference type="Gene3D" id="1.10.4160.10">
    <property type="entry name" value="Hydantoin permease"/>
    <property type="match status" value="1"/>
</dbReference>
<reference evidence="2 3" key="1">
    <citation type="submission" date="2018-03" db="EMBL/GenBank/DDBJ databases">
        <title>Genomic Encyclopedia of Archaeal and Bacterial Type Strains, Phase II (KMG-II): from individual species to whole genera.</title>
        <authorList>
            <person name="Goeker M."/>
        </authorList>
    </citation>
    <scope>NUCLEOTIDE SEQUENCE [LARGE SCALE GENOMIC DNA]</scope>
    <source>
        <strain evidence="2 3">DSM 45211</strain>
    </source>
</reference>
<evidence type="ECO:0000256" key="1">
    <source>
        <dbReference type="SAM" id="Phobius"/>
    </source>
</evidence>
<organism evidence="2 3">
    <name type="scientific">Haloactinopolyspora alba</name>
    <dbReference type="NCBI Taxonomy" id="648780"/>
    <lineage>
        <taxon>Bacteria</taxon>
        <taxon>Bacillati</taxon>
        <taxon>Actinomycetota</taxon>
        <taxon>Actinomycetes</taxon>
        <taxon>Jiangellales</taxon>
        <taxon>Jiangellaceae</taxon>
        <taxon>Haloactinopolyspora</taxon>
    </lineage>
</organism>
<proteinExistence type="predicted"/>
<protein>
    <submittedName>
        <fullName evidence="2">Purine-cytosine permease-like protein</fullName>
    </submittedName>
</protein>
<dbReference type="PANTHER" id="PTHR30569:SF0">
    <property type="entry name" value="CYTOSINE PERMEASE"/>
    <property type="match status" value="1"/>
</dbReference>
<dbReference type="InterPro" id="IPR030191">
    <property type="entry name" value="CodB"/>
</dbReference>
<dbReference type="EMBL" id="PYGE01000015">
    <property type="protein sequence ID" value="PSL01077.1"/>
    <property type="molecule type" value="Genomic_DNA"/>
</dbReference>
<feature type="transmembrane region" description="Helical" evidence="1">
    <location>
        <begin position="252"/>
        <end position="275"/>
    </location>
</feature>
<accession>A0A2P8DV74</accession>
<dbReference type="PANTHER" id="PTHR30569">
    <property type="entry name" value="CYTOSINE TRANSPORTER CODB"/>
    <property type="match status" value="1"/>
</dbReference>
<name>A0A2P8DV74_9ACTN</name>
<keyword evidence="1" id="KW-0472">Membrane</keyword>
<feature type="transmembrane region" description="Helical" evidence="1">
    <location>
        <begin position="344"/>
        <end position="364"/>
    </location>
</feature>
<keyword evidence="1" id="KW-0812">Transmembrane</keyword>
<dbReference type="AlphaFoldDB" id="A0A2P8DV74"/>
<comment type="caution">
    <text evidence="2">The sequence shown here is derived from an EMBL/GenBank/DDBJ whole genome shotgun (WGS) entry which is preliminary data.</text>
</comment>
<feature type="transmembrane region" description="Helical" evidence="1">
    <location>
        <begin position="44"/>
        <end position="63"/>
    </location>
</feature>
<feature type="transmembrane region" description="Helical" evidence="1">
    <location>
        <begin position="312"/>
        <end position="332"/>
    </location>
</feature>
<feature type="transmembrane region" description="Helical" evidence="1">
    <location>
        <begin position="20"/>
        <end position="38"/>
    </location>
</feature>
<feature type="transmembrane region" description="Helical" evidence="1">
    <location>
        <begin position="287"/>
        <end position="306"/>
    </location>
</feature>
<gene>
    <name evidence="2" type="ORF">CLV30_11512</name>
</gene>
<feature type="transmembrane region" description="Helical" evidence="1">
    <location>
        <begin position="183"/>
        <end position="206"/>
    </location>
</feature>
<evidence type="ECO:0000313" key="2">
    <source>
        <dbReference type="EMBL" id="PSL01077.1"/>
    </source>
</evidence>
<feature type="transmembrane region" description="Helical" evidence="1">
    <location>
        <begin position="151"/>
        <end position="171"/>
    </location>
</feature>
<dbReference type="GO" id="GO:0005886">
    <property type="term" value="C:plasma membrane"/>
    <property type="evidence" value="ECO:0007669"/>
    <property type="project" value="TreeGrafter"/>
</dbReference>
<keyword evidence="3" id="KW-1185">Reference proteome</keyword>
<feature type="transmembrane region" description="Helical" evidence="1">
    <location>
        <begin position="97"/>
        <end position="121"/>
    </location>
</feature>
<feature type="transmembrane region" description="Helical" evidence="1">
    <location>
        <begin position="127"/>
        <end position="144"/>
    </location>
</feature>
<feature type="transmembrane region" description="Helical" evidence="1">
    <location>
        <begin position="218"/>
        <end position="240"/>
    </location>
</feature>
<evidence type="ECO:0000313" key="3">
    <source>
        <dbReference type="Proteomes" id="UP000243528"/>
    </source>
</evidence>
<keyword evidence="1" id="KW-1133">Transmembrane helix</keyword>
<sequence length="397" mass="40110">MSVAGPAPAAQRRWWHTAGAWLAIGTSPAALVLGAGVADRHDGPMPLITLLLSGAAMAALLLVQGRLGVLPPYGEGWPLSDVLDGYLPRRDRTLVSLLMALSMVGWLGFNAGLGGAALASLLDAPRWLGVGVLGLPLLVLALAGQHRWNGPAVLTTAAALALVGLVAIRGAETTVPVTARLDAPALLLADVSVFVGYVSVFALRAPDFTAGLRGRGDLRACAVVLVVPTLVAAAAGTTVALRGGSSDLVAHLQASTLGTALIAVAVVAPSLTAYHSGGLALRSVTPLSGRSATLAVGVAGLALATSGFESVLLPWLTVLAAVLPPLVVPLAVEAHARRRGRGHRVVLAMWLPAAGLGLVLTAFGVTGAPLVGLAAAGVSTAVARAMHRRALRRRAIP</sequence>
<dbReference type="Proteomes" id="UP000243528">
    <property type="component" value="Unassembled WGS sequence"/>
</dbReference>
<dbReference type="GO" id="GO:0015209">
    <property type="term" value="F:cytosine transmembrane transporter activity"/>
    <property type="evidence" value="ECO:0007669"/>
    <property type="project" value="InterPro"/>
</dbReference>